<keyword evidence="2" id="KW-1185">Reference proteome</keyword>
<dbReference type="Pfam" id="PF00106">
    <property type="entry name" value="adh_short"/>
    <property type="match status" value="1"/>
</dbReference>
<reference evidence="1" key="1">
    <citation type="submission" date="2022-08" db="UniProtKB">
        <authorList>
            <consortium name="EnsemblMetazoa"/>
        </authorList>
    </citation>
    <scope>IDENTIFICATION</scope>
    <source>
        <strain evidence="1">Israel</strain>
    </source>
</reference>
<dbReference type="VEuPathDB" id="VectorBase:PPAPM1_005912"/>
<dbReference type="InterPro" id="IPR002347">
    <property type="entry name" value="SDR_fam"/>
</dbReference>
<evidence type="ECO:0008006" key="3">
    <source>
        <dbReference type="Google" id="ProtNLM"/>
    </source>
</evidence>
<dbReference type="PANTHER" id="PTHR44269:SF1">
    <property type="entry name" value="DEHYDROGENASE_REDUCTASE SDR FAMILY MEMBER 7"/>
    <property type="match status" value="1"/>
</dbReference>
<name>A0A1B0D7C8_PHLPP</name>
<dbReference type="AlphaFoldDB" id="A0A1B0D7C8"/>
<dbReference type="VEuPathDB" id="VectorBase:PPAI003451"/>
<evidence type="ECO:0000313" key="1">
    <source>
        <dbReference type="EnsemblMetazoa" id="PPAI003451-PA"/>
    </source>
</evidence>
<dbReference type="InterPro" id="IPR036291">
    <property type="entry name" value="NAD(P)-bd_dom_sf"/>
</dbReference>
<evidence type="ECO:0000313" key="2">
    <source>
        <dbReference type="Proteomes" id="UP000092462"/>
    </source>
</evidence>
<dbReference type="EMBL" id="AJVK01026855">
    <property type="status" value="NOT_ANNOTATED_CDS"/>
    <property type="molecule type" value="Genomic_DNA"/>
</dbReference>
<proteinExistence type="predicted"/>
<dbReference type="InterPro" id="IPR053011">
    <property type="entry name" value="SDR_family_member_7"/>
</dbReference>
<accession>A0A1B0D7C8</accession>
<dbReference type="SUPFAM" id="SSF51735">
    <property type="entry name" value="NAD(P)-binding Rossmann-fold domains"/>
    <property type="match status" value="1"/>
</dbReference>
<organism evidence="1 2">
    <name type="scientific">Phlebotomus papatasi</name>
    <name type="common">Sandfly</name>
    <dbReference type="NCBI Taxonomy" id="29031"/>
    <lineage>
        <taxon>Eukaryota</taxon>
        <taxon>Metazoa</taxon>
        <taxon>Ecdysozoa</taxon>
        <taxon>Arthropoda</taxon>
        <taxon>Hexapoda</taxon>
        <taxon>Insecta</taxon>
        <taxon>Pterygota</taxon>
        <taxon>Neoptera</taxon>
        <taxon>Endopterygota</taxon>
        <taxon>Diptera</taxon>
        <taxon>Nematocera</taxon>
        <taxon>Psychodoidea</taxon>
        <taxon>Psychodidae</taxon>
        <taxon>Phlebotomus</taxon>
        <taxon>Phlebotomus</taxon>
    </lineage>
</organism>
<dbReference type="PANTHER" id="PTHR44269">
    <property type="entry name" value="DEHYDROGENASE/REDUCTASE SDR FAMILY MEMBER 7-RELATED"/>
    <property type="match status" value="1"/>
</dbReference>
<dbReference type="Gene3D" id="3.40.50.720">
    <property type="entry name" value="NAD(P)-binding Rossmann-like Domain"/>
    <property type="match status" value="1"/>
</dbReference>
<dbReference type="EnsemblMetazoa" id="PPAI003451-RA">
    <property type="protein sequence ID" value="PPAI003451-PA"/>
    <property type="gene ID" value="PPAI003451"/>
</dbReference>
<sequence length="171" mass="19087">MILLFLASITLLTIIYYIINVALWLTLDCDVELFIKSKFGKKLSSLSGKVVWITGASSGIGQSLAHVLAANGAKLVLTARRVPELEKVKEQCLAISGGKLKENDVLTMQMDMVEIDRHEEYFQRVVKHFGTFDILVNNAGRSQRAAWQDIDLTVDRALFDLDVFSAVNLSR</sequence>
<dbReference type="PRINTS" id="PR00081">
    <property type="entry name" value="GDHRDH"/>
</dbReference>
<dbReference type="Proteomes" id="UP000092462">
    <property type="component" value="Unassembled WGS sequence"/>
</dbReference>
<protein>
    <recommendedName>
        <fullName evidence="3">Dehydrogenase</fullName>
    </recommendedName>
</protein>